<name>A0AAD7RQ69_9TELE</name>
<proteinExistence type="predicted"/>
<dbReference type="AlphaFoldDB" id="A0AAD7RQ69"/>
<sequence length="136" mass="14650">MTTLPLSSTLVGVTGRRCAVLPDAVFLCGAQIRHQRHIHGRRLLSFASRSDTASPGLTGKQKDLRSQDEAGIEGTPTSSGTFHGSSEVWRSADLVGGAGLETSDLCTFAVCTRFTSQLRRHAQIILRSALLNLRKC</sequence>
<organism evidence="2 3">
    <name type="scientific">Aldrovandia affinis</name>
    <dbReference type="NCBI Taxonomy" id="143900"/>
    <lineage>
        <taxon>Eukaryota</taxon>
        <taxon>Metazoa</taxon>
        <taxon>Chordata</taxon>
        <taxon>Craniata</taxon>
        <taxon>Vertebrata</taxon>
        <taxon>Euteleostomi</taxon>
        <taxon>Actinopterygii</taxon>
        <taxon>Neopterygii</taxon>
        <taxon>Teleostei</taxon>
        <taxon>Notacanthiformes</taxon>
        <taxon>Halosauridae</taxon>
        <taxon>Aldrovandia</taxon>
    </lineage>
</organism>
<evidence type="ECO:0000256" key="1">
    <source>
        <dbReference type="SAM" id="MobiDB-lite"/>
    </source>
</evidence>
<feature type="compositionally biased region" description="Polar residues" evidence="1">
    <location>
        <begin position="75"/>
        <end position="84"/>
    </location>
</feature>
<reference evidence="2" key="1">
    <citation type="journal article" date="2023" name="Science">
        <title>Genome structures resolve the early diversification of teleost fishes.</title>
        <authorList>
            <person name="Parey E."/>
            <person name="Louis A."/>
            <person name="Montfort J."/>
            <person name="Bouchez O."/>
            <person name="Roques C."/>
            <person name="Iampietro C."/>
            <person name="Lluch J."/>
            <person name="Castinel A."/>
            <person name="Donnadieu C."/>
            <person name="Desvignes T."/>
            <person name="Floi Bucao C."/>
            <person name="Jouanno E."/>
            <person name="Wen M."/>
            <person name="Mejri S."/>
            <person name="Dirks R."/>
            <person name="Jansen H."/>
            <person name="Henkel C."/>
            <person name="Chen W.J."/>
            <person name="Zahm M."/>
            <person name="Cabau C."/>
            <person name="Klopp C."/>
            <person name="Thompson A.W."/>
            <person name="Robinson-Rechavi M."/>
            <person name="Braasch I."/>
            <person name="Lecointre G."/>
            <person name="Bobe J."/>
            <person name="Postlethwait J.H."/>
            <person name="Berthelot C."/>
            <person name="Roest Crollius H."/>
            <person name="Guiguen Y."/>
        </authorList>
    </citation>
    <scope>NUCLEOTIDE SEQUENCE</scope>
    <source>
        <strain evidence="2">NC1722</strain>
    </source>
</reference>
<dbReference type="Proteomes" id="UP001221898">
    <property type="component" value="Unassembled WGS sequence"/>
</dbReference>
<keyword evidence="3" id="KW-1185">Reference proteome</keyword>
<gene>
    <name evidence="2" type="ORF">AAFF_G00135760</name>
</gene>
<evidence type="ECO:0000313" key="2">
    <source>
        <dbReference type="EMBL" id="KAJ8388205.1"/>
    </source>
</evidence>
<accession>A0AAD7RQ69</accession>
<protein>
    <submittedName>
        <fullName evidence="2">Uncharacterized protein</fullName>
    </submittedName>
</protein>
<dbReference type="EMBL" id="JAINUG010000198">
    <property type="protein sequence ID" value="KAJ8388205.1"/>
    <property type="molecule type" value="Genomic_DNA"/>
</dbReference>
<comment type="caution">
    <text evidence="2">The sequence shown here is derived from an EMBL/GenBank/DDBJ whole genome shotgun (WGS) entry which is preliminary data.</text>
</comment>
<feature type="region of interest" description="Disordered" evidence="1">
    <location>
        <begin position="50"/>
        <end position="85"/>
    </location>
</feature>
<evidence type="ECO:0000313" key="3">
    <source>
        <dbReference type="Proteomes" id="UP001221898"/>
    </source>
</evidence>